<keyword evidence="10" id="KW-0325">Glycoprotein</keyword>
<evidence type="ECO:0000256" key="16">
    <source>
        <dbReference type="PIRSR" id="PIRSR000894-2"/>
    </source>
</evidence>
<dbReference type="InterPro" id="IPR000560">
    <property type="entry name" value="His_Pase_clade-2"/>
</dbReference>
<dbReference type="GO" id="GO:0052745">
    <property type="term" value="F:inositol phosphate phosphatase activity"/>
    <property type="evidence" value="ECO:0007669"/>
    <property type="project" value="TreeGrafter"/>
</dbReference>
<dbReference type="PIRSF" id="PIRSF000894">
    <property type="entry name" value="Acid_phosphatase"/>
    <property type="match status" value="1"/>
</dbReference>
<dbReference type="GO" id="GO:0003993">
    <property type="term" value="F:acid phosphatase activity"/>
    <property type="evidence" value="ECO:0007669"/>
    <property type="project" value="TreeGrafter"/>
</dbReference>
<evidence type="ECO:0000256" key="5">
    <source>
        <dbReference type="ARBA" id="ARBA00018097"/>
    </source>
</evidence>
<comment type="catalytic activity">
    <reaction evidence="13">
        <text>1D-myo-inositol 1,2,4,5,6-pentakisphosphate + H2O = 1D-myo-inositol 1,2,5,6-tetrakisphosphate + phosphate</text>
        <dbReference type="Rhea" id="RHEA:77115"/>
        <dbReference type="ChEBI" id="CHEBI:15377"/>
        <dbReference type="ChEBI" id="CHEBI:43474"/>
        <dbReference type="ChEBI" id="CHEBI:57798"/>
        <dbReference type="ChEBI" id="CHEBI:195535"/>
        <dbReference type="EC" id="3.1.3.62"/>
    </reaction>
    <physiologicalReaction direction="left-to-right" evidence="13">
        <dbReference type="Rhea" id="RHEA:77116"/>
    </physiologicalReaction>
</comment>
<keyword evidence="8" id="KW-0378">Hydrolase</keyword>
<name>A0A9N9HKR1_FUNMO</name>
<evidence type="ECO:0000313" key="17">
    <source>
        <dbReference type="EMBL" id="CAG8692022.1"/>
    </source>
</evidence>
<evidence type="ECO:0000256" key="10">
    <source>
        <dbReference type="ARBA" id="ARBA00023180"/>
    </source>
</evidence>
<dbReference type="GO" id="GO:0034417">
    <property type="term" value="F:bisphosphoglycerate 3-phosphatase activity"/>
    <property type="evidence" value="ECO:0007669"/>
    <property type="project" value="UniProtKB-EC"/>
</dbReference>
<dbReference type="CDD" id="cd07061">
    <property type="entry name" value="HP_HAP_like"/>
    <property type="match status" value="1"/>
</dbReference>
<dbReference type="InterPro" id="IPR029033">
    <property type="entry name" value="His_PPase_superfam"/>
</dbReference>
<evidence type="ECO:0000256" key="14">
    <source>
        <dbReference type="ARBA" id="ARBA00043691"/>
    </source>
</evidence>
<protein>
    <recommendedName>
        <fullName evidence="5">Multiple inositol polyphosphate phosphatase 1</fullName>
        <ecNumber evidence="4">3.1.3.62</ecNumber>
        <ecNumber evidence="3">3.1.3.80</ecNumber>
    </recommendedName>
    <alternativeName>
        <fullName evidence="11">2,3-bisphosphoglycerate 3-phosphatase</fullName>
    </alternativeName>
</protein>
<comment type="subcellular location">
    <subcellularLocation>
        <location evidence="1">Cell membrane</location>
    </subcellularLocation>
</comment>
<evidence type="ECO:0000256" key="7">
    <source>
        <dbReference type="ARBA" id="ARBA00022729"/>
    </source>
</evidence>
<evidence type="ECO:0000256" key="9">
    <source>
        <dbReference type="ARBA" id="ARBA00023136"/>
    </source>
</evidence>
<evidence type="ECO:0000256" key="4">
    <source>
        <dbReference type="ARBA" id="ARBA00013040"/>
    </source>
</evidence>
<keyword evidence="9" id="KW-0472">Membrane</keyword>
<proteinExistence type="inferred from homology"/>
<sequence>CFDITKHMGTKTLPLLFTDKAKPIKTHHTCELQQLYLIARHGTRYPTDTDITSFNELEKIFQNVPYAKDWYKNPFPLRKQGLLTYRGEKEHYLMGKRSRKRYQKFWNKNLPYDPNVISFQSTSVARTGMSGFAYSLGLLNGEGILGKDESQSVYISSTPKAQDEELLMHTACPRWLETVDKNNVFLENEKAEFSAKYLSKIATRISESLHITPELTPKQAEAIYKACAFAISYYDETNTWCSLLKQNEILEIEYYGDMLDYHLYSYGNELNEKLGCRLISNIISNIDKYLIGNSTLKADLKFAHSESLQFLTTIMGLYEDEVPLTVNSLPENMYKRKFRTSSIFYFSSSVYFEIYTCVEKGVHTSTYIHALVNEKSVTIPGCGSNYCEWNKFKELIASKLLGISASALRRWNRKSKIQSSRLP</sequence>
<dbReference type="GO" id="GO:0005886">
    <property type="term" value="C:plasma membrane"/>
    <property type="evidence" value="ECO:0007669"/>
    <property type="project" value="UniProtKB-SubCell"/>
</dbReference>
<comment type="catalytic activity">
    <reaction evidence="15">
        <text>(2R)-2,3-bisphosphoglycerate + H2O = (2R)-2-phosphoglycerate + phosphate</text>
        <dbReference type="Rhea" id="RHEA:27381"/>
        <dbReference type="ChEBI" id="CHEBI:15377"/>
        <dbReference type="ChEBI" id="CHEBI:43474"/>
        <dbReference type="ChEBI" id="CHEBI:58248"/>
        <dbReference type="ChEBI" id="CHEBI:58289"/>
        <dbReference type="EC" id="3.1.3.80"/>
    </reaction>
    <physiologicalReaction direction="left-to-right" evidence="15">
        <dbReference type="Rhea" id="RHEA:27382"/>
    </physiologicalReaction>
</comment>
<evidence type="ECO:0000256" key="13">
    <source>
        <dbReference type="ARBA" id="ARBA00043671"/>
    </source>
</evidence>
<dbReference type="EC" id="3.1.3.62" evidence="4"/>
<comment type="similarity">
    <text evidence="2">Belongs to the histidine acid phosphatase family. MINPP1 subfamily.</text>
</comment>
<evidence type="ECO:0000256" key="3">
    <source>
        <dbReference type="ARBA" id="ARBA00012976"/>
    </source>
</evidence>
<comment type="caution">
    <text evidence="17">The sequence shown here is derived from an EMBL/GenBank/DDBJ whole genome shotgun (WGS) entry which is preliminary data.</text>
</comment>
<dbReference type="PANTHER" id="PTHR20963">
    <property type="entry name" value="MULTIPLE INOSITOL POLYPHOSPHATE PHOSPHATASE-RELATED"/>
    <property type="match status" value="1"/>
</dbReference>
<evidence type="ECO:0000256" key="12">
    <source>
        <dbReference type="ARBA" id="ARBA00043668"/>
    </source>
</evidence>
<evidence type="ECO:0000256" key="6">
    <source>
        <dbReference type="ARBA" id="ARBA00022475"/>
    </source>
</evidence>
<dbReference type="SUPFAM" id="SSF53254">
    <property type="entry name" value="Phosphoglycerate mutase-like"/>
    <property type="match status" value="1"/>
</dbReference>
<accession>A0A9N9HKR1</accession>
<keyword evidence="7" id="KW-0732">Signal</keyword>
<feature type="disulfide bond" evidence="16">
    <location>
        <begin position="227"/>
        <end position="241"/>
    </location>
</feature>
<evidence type="ECO:0000256" key="15">
    <source>
        <dbReference type="ARBA" id="ARBA00043832"/>
    </source>
</evidence>
<dbReference type="EC" id="3.1.3.80" evidence="3"/>
<dbReference type="EMBL" id="CAJVPP010007845">
    <property type="protein sequence ID" value="CAG8692022.1"/>
    <property type="molecule type" value="Genomic_DNA"/>
</dbReference>
<feature type="disulfide bond" evidence="16">
    <location>
        <begin position="382"/>
        <end position="387"/>
    </location>
</feature>
<keyword evidence="6" id="KW-1003">Cell membrane</keyword>
<organism evidence="17 18">
    <name type="scientific">Funneliformis mosseae</name>
    <name type="common">Endomycorrhizal fungus</name>
    <name type="synonym">Glomus mosseae</name>
    <dbReference type="NCBI Taxonomy" id="27381"/>
    <lineage>
        <taxon>Eukaryota</taxon>
        <taxon>Fungi</taxon>
        <taxon>Fungi incertae sedis</taxon>
        <taxon>Mucoromycota</taxon>
        <taxon>Glomeromycotina</taxon>
        <taxon>Glomeromycetes</taxon>
        <taxon>Glomerales</taxon>
        <taxon>Glomeraceae</taxon>
        <taxon>Funneliformis</taxon>
    </lineage>
</organism>
<keyword evidence="16" id="KW-1015">Disulfide bond</keyword>
<dbReference type="AlphaFoldDB" id="A0A9N9HKR1"/>
<reference evidence="17" key="1">
    <citation type="submission" date="2021-06" db="EMBL/GenBank/DDBJ databases">
        <authorList>
            <person name="Kallberg Y."/>
            <person name="Tangrot J."/>
            <person name="Rosling A."/>
        </authorList>
    </citation>
    <scope>NUCLEOTIDE SEQUENCE</scope>
    <source>
        <strain evidence="17">87-6 pot B 2015</strain>
    </source>
</reference>
<evidence type="ECO:0000256" key="1">
    <source>
        <dbReference type="ARBA" id="ARBA00004236"/>
    </source>
</evidence>
<dbReference type="PROSITE" id="PS00616">
    <property type="entry name" value="HIS_ACID_PHOSPHAT_1"/>
    <property type="match status" value="1"/>
</dbReference>
<keyword evidence="18" id="KW-1185">Reference proteome</keyword>
<gene>
    <name evidence="17" type="ORF">FMOSSE_LOCUS13390</name>
</gene>
<comment type="catalytic activity">
    <reaction evidence="12">
        <text>1D-myo-inositol 1,2,5,6-tetrakisphosphate + H2O = 1D-myo-inositol 1,2,6-trisphosphate + phosphate</text>
        <dbReference type="Rhea" id="RHEA:77119"/>
        <dbReference type="ChEBI" id="CHEBI:15377"/>
        <dbReference type="ChEBI" id="CHEBI:43474"/>
        <dbReference type="ChEBI" id="CHEBI:195535"/>
        <dbReference type="ChEBI" id="CHEBI:195537"/>
        <dbReference type="EC" id="3.1.3.62"/>
    </reaction>
    <physiologicalReaction direction="left-to-right" evidence="12">
        <dbReference type="Rhea" id="RHEA:77120"/>
    </physiologicalReaction>
</comment>
<evidence type="ECO:0000256" key="8">
    <source>
        <dbReference type="ARBA" id="ARBA00022801"/>
    </source>
</evidence>
<dbReference type="InterPro" id="IPR033379">
    <property type="entry name" value="Acid_Pase_AS"/>
</dbReference>
<dbReference type="PANTHER" id="PTHR20963:SF8">
    <property type="entry name" value="MULTIPLE INOSITOL POLYPHOSPHATE PHOSPHATASE 1"/>
    <property type="match status" value="1"/>
</dbReference>
<dbReference type="InterPro" id="IPR016274">
    <property type="entry name" value="Histidine_acid_Pase_euk"/>
</dbReference>
<evidence type="ECO:0000313" key="18">
    <source>
        <dbReference type="Proteomes" id="UP000789375"/>
    </source>
</evidence>
<feature type="non-terminal residue" evidence="17">
    <location>
        <position position="1"/>
    </location>
</feature>
<dbReference type="Pfam" id="PF00328">
    <property type="entry name" value="His_Phos_2"/>
    <property type="match status" value="1"/>
</dbReference>
<dbReference type="Gene3D" id="3.40.50.1240">
    <property type="entry name" value="Phosphoglycerate mutase-like"/>
    <property type="match status" value="1"/>
</dbReference>
<evidence type="ECO:0000256" key="2">
    <source>
        <dbReference type="ARBA" id="ARBA00008422"/>
    </source>
</evidence>
<feature type="disulfide bond" evidence="16">
    <location>
        <begin position="30"/>
        <end position="357"/>
    </location>
</feature>
<comment type="catalytic activity">
    <reaction evidence="14">
        <text>1D-myo-inositol hexakisphosphate + H2O = 1D-myo-inositol 1,2,4,5,6-pentakisphosphate + phosphate</text>
        <dbReference type="Rhea" id="RHEA:16989"/>
        <dbReference type="ChEBI" id="CHEBI:15377"/>
        <dbReference type="ChEBI" id="CHEBI:43474"/>
        <dbReference type="ChEBI" id="CHEBI:57798"/>
        <dbReference type="ChEBI" id="CHEBI:58130"/>
        <dbReference type="EC" id="3.1.3.62"/>
    </reaction>
    <physiologicalReaction direction="left-to-right" evidence="14">
        <dbReference type="Rhea" id="RHEA:16990"/>
    </physiologicalReaction>
</comment>
<evidence type="ECO:0000256" key="11">
    <source>
        <dbReference type="ARBA" id="ARBA00031642"/>
    </source>
</evidence>
<dbReference type="Proteomes" id="UP000789375">
    <property type="component" value="Unassembled WGS sequence"/>
</dbReference>